<dbReference type="AlphaFoldDB" id="A0A0G8AT57"/>
<evidence type="ECO:0000259" key="9">
    <source>
        <dbReference type="Pfam" id="PF01694"/>
    </source>
</evidence>
<comment type="caution">
    <text evidence="10">The sequence shown here is derived from an EMBL/GenBank/DDBJ whole genome shotgun (WGS) entry which is preliminary data.</text>
</comment>
<reference evidence="10 11" key="1">
    <citation type="submission" date="2015-02" db="EMBL/GenBank/DDBJ databases">
        <authorList>
            <person name="Slaby B."/>
            <person name="Hentschel U."/>
        </authorList>
    </citation>
    <scope>NUCLEOTIDE SEQUENCE [LARGE SCALE GENOMIC DNA]</scope>
    <source>
        <strain evidence="10">15L</strain>
    </source>
</reference>
<feature type="transmembrane region" description="Helical" evidence="8">
    <location>
        <begin position="77"/>
        <end position="94"/>
    </location>
</feature>
<dbReference type="GO" id="GO:0006508">
    <property type="term" value="P:proteolysis"/>
    <property type="evidence" value="ECO:0007669"/>
    <property type="project" value="UniProtKB-KW"/>
</dbReference>
<feature type="transmembrane region" description="Helical" evidence="8">
    <location>
        <begin position="126"/>
        <end position="146"/>
    </location>
</feature>
<keyword evidence="3" id="KW-0645">Protease</keyword>
<keyword evidence="4 8" id="KW-0812">Transmembrane</keyword>
<comment type="similarity">
    <text evidence="2">Belongs to the peptidase S54 family.</text>
</comment>
<accession>A0A0G8AT57</accession>
<feature type="transmembrane region" description="Helical" evidence="8">
    <location>
        <begin position="50"/>
        <end position="71"/>
    </location>
</feature>
<evidence type="ECO:0000256" key="8">
    <source>
        <dbReference type="SAM" id="Phobius"/>
    </source>
</evidence>
<keyword evidence="5" id="KW-0378">Hydrolase</keyword>
<evidence type="ECO:0000256" key="4">
    <source>
        <dbReference type="ARBA" id="ARBA00022692"/>
    </source>
</evidence>
<evidence type="ECO:0000313" key="10">
    <source>
        <dbReference type="EMBL" id="KKZ11190.1"/>
    </source>
</evidence>
<sequence length="206" mass="21692">MSYGTAGGPRPTGRLLPATLDFVALLWIVHILRLVLSFLGLFSRQASAQIFGIHPGGSVTGLWTVFSAPLIHGDWGHLLGNSISLLILGSLVGLHQGRGQLWQVSIVSALVSGLGIWLIAPHNTVHVGASGIVFGYLGALLSTGWFQRRPLGILLSVVSLVLFHEMVPGLFPGAPGVSWQGHLFGFLGGVLAARLTARSATPETDP</sequence>
<keyword evidence="6 8" id="KW-1133">Transmembrane helix</keyword>
<evidence type="ECO:0000256" key="3">
    <source>
        <dbReference type="ARBA" id="ARBA00022670"/>
    </source>
</evidence>
<reference evidence="10 11" key="2">
    <citation type="submission" date="2015-05" db="EMBL/GenBank/DDBJ databases">
        <title>Lifestyle Evolution in Cyanobacterial Symbionts of Sponges.</title>
        <authorList>
            <person name="Burgsdorf I."/>
            <person name="Slaby B.M."/>
            <person name="Handley K.M."/>
            <person name="Haber M."/>
            <person name="Blom J."/>
            <person name="Marshall C.W."/>
            <person name="Gilbert J.A."/>
            <person name="Hentschel U."/>
            <person name="Steindler L."/>
        </authorList>
    </citation>
    <scope>NUCLEOTIDE SEQUENCE [LARGE SCALE GENOMIC DNA]</scope>
    <source>
        <strain evidence="10">15L</strain>
    </source>
</reference>
<feature type="transmembrane region" description="Helical" evidence="8">
    <location>
        <begin position="153"/>
        <end position="171"/>
    </location>
</feature>
<name>A0A0G8AT57_9SYNE</name>
<dbReference type="GO" id="GO:0004252">
    <property type="term" value="F:serine-type endopeptidase activity"/>
    <property type="evidence" value="ECO:0007669"/>
    <property type="project" value="InterPro"/>
</dbReference>
<protein>
    <recommendedName>
        <fullName evidence="9">Peptidase S54 rhomboid domain-containing protein</fullName>
    </recommendedName>
</protein>
<dbReference type="PANTHER" id="PTHR43066">
    <property type="entry name" value="RHOMBOID-RELATED PROTEIN"/>
    <property type="match status" value="1"/>
</dbReference>
<evidence type="ECO:0000256" key="1">
    <source>
        <dbReference type="ARBA" id="ARBA00004141"/>
    </source>
</evidence>
<dbReference type="STRING" id="431041.FLM9_1073"/>
<gene>
    <name evidence="10" type="ORF">TQ37_07620</name>
</gene>
<dbReference type="Gene3D" id="1.20.1540.10">
    <property type="entry name" value="Rhomboid-like"/>
    <property type="match status" value="1"/>
</dbReference>
<dbReference type="InterPro" id="IPR035952">
    <property type="entry name" value="Rhomboid-like_sf"/>
</dbReference>
<dbReference type="PATRIC" id="fig|1608419.3.peg.664"/>
<feature type="transmembrane region" description="Helical" evidence="8">
    <location>
        <begin position="22"/>
        <end position="43"/>
    </location>
</feature>
<dbReference type="Pfam" id="PF01694">
    <property type="entry name" value="Rhomboid"/>
    <property type="match status" value="1"/>
</dbReference>
<evidence type="ECO:0000256" key="5">
    <source>
        <dbReference type="ARBA" id="ARBA00022801"/>
    </source>
</evidence>
<comment type="subcellular location">
    <subcellularLocation>
        <location evidence="1">Membrane</location>
        <topology evidence="1">Multi-pass membrane protein</topology>
    </subcellularLocation>
</comment>
<evidence type="ECO:0000256" key="6">
    <source>
        <dbReference type="ARBA" id="ARBA00022989"/>
    </source>
</evidence>
<dbReference type="InterPro" id="IPR022764">
    <property type="entry name" value="Peptidase_S54_rhomboid_dom"/>
</dbReference>
<keyword evidence="7 8" id="KW-0472">Membrane</keyword>
<dbReference type="SUPFAM" id="SSF144091">
    <property type="entry name" value="Rhomboid-like"/>
    <property type="match status" value="1"/>
</dbReference>
<dbReference type="PANTHER" id="PTHR43066:SF1">
    <property type="entry name" value="RHOMBOID PROTEIN 2"/>
    <property type="match status" value="1"/>
</dbReference>
<dbReference type="GO" id="GO:0016020">
    <property type="term" value="C:membrane"/>
    <property type="evidence" value="ECO:0007669"/>
    <property type="project" value="UniProtKB-SubCell"/>
</dbReference>
<evidence type="ECO:0000256" key="2">
    <source>
        <dbReference type="ARBA" id="ARBA00009045"/>
    </source>
</evidence>
<evidence type="ECO:0000313" key="11">
    <source>
        <dbReference type="Proteomes" id="UP000035037"/>
    </source>
</evidence>
<dbReference type="Proteomes" id="UP000035037">
    <property type="component" value="Unassembled WGS sequence"/>
</dbReference>
<organism evidence="10 11">
    <name type="scientific">Candidatus Synechococcus spongiarum 15L</name>
    <dbReference type="NCBI Taxonomy" id="1608419"/>
    <lineage>
        <taxon>Bacteria</taxon>
        <taxon>Bacillati</taxon>
        <taxon>Cyanobacteriota</taxon>
        <taxon>Cyanophyceae</taxon>
        <taxon>Synechococcales</taxon>
        <taxon>Synechococcaceae</taxon>
        <taxon>Synechococcus</taxon>
    </lineage>
</organism>
<dbReference type="EMBL" id="JYFQ01000150">
    <property type="protein sequence ID" value="KKZ11190.1"/>
    <property type="molecule type" value="Genomic_DNA"/>
</dbReference>
<feature type="domain" description="Peptidase S54 rhomboid" evidence="9">
    <location>
        <begin position="62"/>
        <end position="197"/>
    </location>
</feature>
<proteinExistence type="inferred from homology"/>
<evidence type="ECO:0000256" key="7">
    <source>
        <dbReference type="ARBA" id="ARBA00023136"/>
    </source>
</evidence>
<feature type="transmembrane region" description="Helical" evidence="8">
    <location>
        <begin position="101"/>
        <end position="120"/>
    </location>
</feature>